<proteinExistence type="predicted"/>
<dbReference type="RefSeq" id="XP_040790596.1">
    <property type="nucleotide sequence ID" value="XM_040928075.1"/>
</dbReference>
<dbReference type="InterPro" id="IPR029058">
    <property type="entry name" value="AB_hydrolase_fold"/>
</dbReference>
<gene>
    <name evidence="3" type="ORF">K460DRAFT_275897</name>
</gene>
<dbReference type="Proteomes" id="UP000800039">
    <property type="component" value="Unassembled WGS sequence"/>
</dbReference>
<evidence type="ECO:0000313" key="4">
    <source>
        <dbReference type="Proteomes" id="UP000800039"/>
    </source>
</evidence>
<feature type="signal peptide" evidence="1">
    <location>
        <begin position="1"/>
        <end position="28"/>
    </location>
</feature>
<dbReference type="SUPFAM" id="SSF53474">
    <property type="entry name" value="alpha/beta-Hydrolases"/>
    <property type="match status" value="1"/>
</dbReference>
<dbReference type="InterPro" id="IPR002018">
    <property type="entry name" value="CarbesteraseB"/>
</dbReference>
<keyword evidence="4" id="KW-1185">Reference proteome</keyword>
<evidence type="ECO:0000259" key="2">
    <source>
        <dbReference type="Pfam" id="PF00135"/>
    </source>
</evidence>
<dbReference type="EMBL" id="ML976615">
    <property type="protein sequence ID" value="KAF1848033.1"/>
    <property type="molecule type" value="Genomic_DNA"/>
</dbReference>
<dbReference type="Pfam" id="PF00135">
    <property type="entry name" value="COesterase"/>
    <property type="match status" value="1"/>
</dbReference>
<dbReference type="PANTHER" id="PTHR43903">
    <property type="entry name" value="NEUROLIGIN"/>
    <property type="match status" value="1"/>
</dbReference>
<organism evidence="3 4">
    <name type="scientific">Cucurbitaria berberidis CBS 394.84</name>
    <dbReference type="NCBI Taxonomy" id="1168544"/>
    <lineage>
        <taxon>Eukaryota</taxon>
        <taxon>Fungi</taxon>
        <taxon>Dikarya</taxon>
        <taxon>Ascomycota</taxon>
        <taxon>Pezizomycotina</taxon>
        <taxon>Dothideomycetes</taxon>
        <taxon>Pleosporomycetidae</taxon>
        <taxon>Pleosporales</taxon>
        <taxon>Pleosporineae</taxon>
        <taxon>Cucurbitariaceae</taxon>
        <taxon>Cucurbitaria</taxon>
    </lineage>
</organism>
<dbReference type="Gene3D" id="3.40.50.1820">
    <property type="entry name" value="alpha/beta hydrolase"/>
    <property type="match status" value="1"/>
</dbReference>
<feature type="chain" id="PRO_5040310279" evidence="1">
    <location>
        <begin position="29"/>
        <end position="177"/>
    </location>
</feature>
<dbReference type="AlphaFoldDB" id="A0A9P4LB08"/>
<evidence type="ECO:0000313" key="3">
    <source>
        <dbReference type="EMBL" id="KAF1848033.1"/>
    </source>
</evidence>
<sequence length="177" mass="18773">MRYLLESSLSRLLLLCVFSASTISHGVASQSSGYTNGDGAAPTATIDIGVVIGKTTTLPTATGSVNQFLGIPFAQSPPERFSPPQSPPRAAAPINATTWKPACIQEFRYPLASANMVKHIFDNPSPLESEDCMYLNVYAPSTPAGGAGRPVLFWLFGGSFQFGSAGKWIYLSLPIVS</sequence>
<dbReference type="OrthoDB" id="408631at2759"/>
<evidence type="ECO:0000256" key="1">
    <source>
        <dbReference type="SAM" id="SignalP"/>
    </source>
</evidence>
<keyword evidence="1" id="KW-0732">Signal</keyword>
<dbReference type="GeneID" id="63845328"/>
<comment type="caution">
    <text evidence="3">The sequence shown here is derived from an EMBL/GenBank/DDBJ whole genome shotgun (WGS) entry which is preliminary data.</text>
</comment>
<feature type="domain" description="Carboxylesterase type B" evidence="2">
    <location>
        <begin position="42"/>
        <end position="167"/>
    </location>
</feature>
<reference evidence="3" key="1">
    <citation type="submission" date="2020-01" db="EMBL/GenBank/DDBJ databases">
        <authorList>
            <consortium name="DOE Joint Genome Institute"/>
            <person name="Haridas S."/>
            <person name="Albert R."/>
            <person name="Binder M."/>
            <person name="Bloem J."/>
            <person name="Labutti K."/>
            <person name="Salamov A."/>
            <person name="Andreopoulos B."/>
            <person name="Baker S.E."/>
            <person name="Barry K."/>
            <person name="Bills G."/>
            <person name="Bluhm B.H."/>
            <person name="Cannon C."/>
            <person name="Castanera R."/>
            <person name="Culley D.E."/>
            <person name="Daum C."/>
            <person name="Ezra D."/>
            <person name="Gonzalez J.B."/>
            <person name="Henrissat B."/>
            <person name="Kuo A."/>
            <person name="Liang C."/>
            <person name="Lipzen A."/>
            <person name="Lutzoni F."/>
            <person name="Magnuson J."/>
            <person name="Mondo S."/>
            <person name="Nolan M."/>
            <person name="Ohm R."/>
            <person name="Pangilinan J."/>
            <person name="Park H.-J."/>
            <person name="Ramirez L."/>
            <person name="Alfaro M."/>
            <person name="Sun H."/>
            <person name="Tritt A."/>
            <person name="Yoshinaga Y."/>
            <person name="Zwiers L.-H."/>
            <person name="Turgeon B.G."/>
            <person name="Goodwin S.B."/>
            <person name="Spatafora J.W."/>
            <person name="Crous P.W."/>
            <person name="Grigoriev I.V."/>
        </authorList>
    </citation>
    <scope>NUCLEOTIDE SEQUENCE</scope>
    <source>
        <strain evidence="3">CBS 394.84</strain>
    </source>
</reference>
<dbReference type="InterPro" id="IPR051093">
    <property type="entry name" value="Neuroligin/BSAL"/>
</dbReference>
<protein>
    <submittedName>
        <fullName evidence="3">Alpha/beta-hydrolase</fullName>
    </submittedName>
</protein>
<name>A0A9P4LB08_9PLEO</name>
<accession>A0A9P4LB08</accession>